<feature type="region of interest" description="Disordered" evidence="1">
    <location>
        <begin position="57"/>
        <end position="83"/>
    </location>
</feature>
<accession>A0A1S2VIH7</accession>
<dbReference type="Proteomes" id="UP000181790">
    <property type="component" value="Unassembled WGS sequence"/>
</dbReference>
<sequence>MYSLLAALGLLLLGLAGLLWISYLREQRYQDEVKSLQFELSRKQDSLQRLQEQLLFPLPDKPARDTSDGWNNPPESAKLSVDK</sequence>
<evidence type="ECO:0000256" key="1">
    <source>
        <dbReference type="SAM" id="MobiDB-lite"/>
    </source>
</evidence>
<comment type="caution">
    <text evidence="2">The sequence shown here is derived from an EMBL/GenBank/DDBJ whole genome shotgun (WGS) entry which is preliminary data.</text>
</comment>
<reference evidence="2 3" key="1">
    <citation type="submission" date="2016-10" db="EMBL/GenBank/DDBJ databases">
        <title>Arsenicibacter rosenii gen. nov., sp. nov., an efficient arsenic-methylating bacterium isolated from an arsenic-contaminated paddy soil.</title>
        <authorList>
            <person name="Huang K."/>
        </authorList>
    </citation>
    <scope>NUCLEOTIDE SEQUENCE [LARGE SCALE GENOMIC DNA]</scope>
    <source>
        <strain evidence="2 3">SM-1</strain>
    </source>
</reference>
<gene>
    <name evidence="2" type="ORF">BLX24_13410</name>
</gene>
<name>A0A1S2VIH7_9BACT</name>
<protein>
    <submittedName>
        <fullName evidence="2">Uncharacterized protein</fullName>
    </submittedName>
</protein>
<dbReference type="EMBL" id="MORL01000006">
    <property type="protein sequence ID" value="OIN58567.1"/>
    <property type="molecule type" value="Genomic_DNA"/>
</dbReference>
<dbReference type="RefSeq" id="WP_071503674.1">
    <property type="nucleotide sequence ID" value="NZ_MORL01000006.1"/>
</dbReference>
<dbReference type="AlphaFoldDB" id="A0A1S2VIH7"/>
<proteinExistence type="predicted"/>
<evidence type="ECO:0000313" key="2">
    <source>
        <dbReference type="EMBL" id="OIN58567.1"/>
    </source>
</evidence>
<organism evidence="2 3">
    <name type="scientific">Arsenicibacter rosenii</name>
    <dbReference type="NCBI Taxonomy" id="1750698"/>
    <lineage>
        <taxon>Bacteria</taxon>
        <taxon>Pseudomonadati</taxon>
        <taxon>Bacteroidota</taxon>
        <taxon>Cytophagia</taxon>
        <taxon>Cytophagales</taxon>
        <taxon>Spirosomataceae</taxon>
        <taxon>Arsenicibacter</taxon>
    </lineage>
</organism>
<keyword evidence="3" id="KW-1185">Reference proteome</keyword>
<evidence type="ECO:0000313" key="3">
    <source>
        <dbReference type="Proteomes" id="UP000181790"/>
    </source>
</evidence>